<organism evidence="1 2">
    <name type="scientific">Selenomonas sputigena</name>
    <dbReference type="NCBI Taxonomy" id="69823"/>
    <lineage>
        <taxon>Bacteria</taxon>
        <taxon>Bacillati</taxon>
        <taxon>Bacillota</taxon>
        <taxon>Negativicutes</taxon>
        <taxon>Selenomonadales</taxon>
        <taxon>Selenomonadaceae</taxon>
        <taxon>Selenomonas</taxon>
    </lineage>
</organism>
<proteinExistence type="predicted"/>
<reference evidence="1 2" key="1">
    <citation type="submission" date="2023-04" db="EMBL/GenBank/DDBJ databases">
        <title>Genome Sequence of Selenomonas sputigena ATCC 33150.</title>
        <authorList>
            <person name="Miller D.P."/>
            <person name="Anvari S."/>
            <person name="Polson S.W."/>
            <person name="Macdonald M."/>
            <person name="Mcdowell J.V."/>
        </authorList>
    </citation>
    <scope>NUCLEOTIDE SEQUENCE [LARGE SCALE GENOMIC DNA]</scope>
    <source>
        <strain evidence="1 2">ATCC 33150</strain>
    </source>
</reference>
<protein>
    <submittedName>
        <fullName evidence="1">Uncharacterized protein</fullName>
    </submittedName>
</protein>
<dbReference type="EMBL" id="JARVLH010000001">
    <property type="protein sequence ID" value="MEX5284101.1"/>
    <property type="molecule type" value="Genomic_DNA"/>
</dbReference>
<comment type="caution">
    <text evidence="1">The sequence shown here is derived from an EMBL/GenBank/DDBJ whole genome shotgun (WGS) entry which is preliminary data.</text>
</comment>
<dbReference type="RefSeq" id="WP_368845836.1">
    <property type="nucleotide sequence ID" value="NZ_CP194411.1"/>
</dbReference>
<keyword evidence="2" id="KW-1185">Reference proteome</keyword>
<name>A0ABV3X1N2_9FIRM</name>
<gene>
    <name evidence="1" type="ORF">QCO44_00360</name>
</gene>
<accession>A0ABV3X1N2</accession>
<sequence length="64" mass="7618">MTNIANKKENLLGKDQYGNEWYAEINEEGKQYWVESRNGEIWDGGLNETPKIWDEKVGLKRKFR</sequence>
<dbReference type="Proteomes" id="UP001559623">
    <property type="component" value="Unassembled WGS sequence"/>
</dbReference>
<evidence type="ECO:0000313" key="1">
    <source>
        <dbReference type="EMBL" id="MEX5284101.1"/>
    </source>
</evidence>
<evidence type="ECO:0000313" key="2">
    <source>
        <dbReference type="Proteomes" id="UP001559623"/>
    </source>
</evidence>